<comment type="caution">
    <text evidence="3">The sequence shown here is derived from an EMBL/GenBank/DDBJ whole genome shotgun (WGS) entry which is preliminary data.</text>
</comment>
<proteinExistence type="predicted"/>
<evidence type="ECO:0000256" key="2">
    <source>
        <dbReference type="SAM" id="MobiDB-lite"/>
    </source>
</evidence>
<evidence type="ECO:0000256" key="1">
    <source>
        <dbReference type="SAM" id="Coils"/>
    </source>
</evidence>
<evidence type="ECO:0000313" key="4">
    <source>
        <dbReference type="Proteomes" id="UP000267585"/>
    </source>
</evidence>
<keyword evidence="1" id="KW-0175">Coiled coil</keyword>
<evidence type="ECO:0000313" key="3">
    <source>
        <dbReference type="EMBL" id="RTE53525.1"/>
    </source>
</evidence>
<sequence>MSEPQLPSPPNDPAILLQEEINKIQQELTGINEKTTAFENILRSKLEDELIEEQELIILYKQQKKAKKEKRLAQKRRGKNYKEPTGIKTVHKTSVPEKSPKEQEQKKRLYREAMLQVHPDKFSMQSDKLDMATQITTKLIEIYRSGDLASLEAYHAHIFNTPNLLGTNITPKAETGSGLAYLQMELKNIKEELDLAKNKYTYKVLMEYDNPMSFLDELKAYYKDRIKKLRKRTRTK</sequence>
<dbReference type="RefSeq" id="WP_126162420.1">
    <property type="nucleotide sequence ID" value="NZ_RQPJ01000005.1"/>
</dbReference>
<organism evidence="3 4">
    <name type="scientific">Arenibacter aquaticus</name>
    <dbReference type="NCBI Taxonomy" id="2489054"/>
    <lineage>
        <taxon>Bacteria</taxon>
        <taxon>Pseudomonadati</taxon>
        <taxon>Bacteroidota</taxon>
        <taxon>Flavobacteriia</taxon>
        <taxon>Flavobacteriales</taxon>
        <taxon>Flavobacteriaceae</taxon>
        <taxon>Arenibacter</taxon>
    </lineage>
</organism>
<reference evidence="3 4" key="1">
    <citation type="submission" date="2018-11" db="EMBL/GenBank/DDBJ databases">
        <title>Arenibacter aquaticus sp.nov., a marine bacterium isolated from surface seawater in the South China Sea.</title>
        <authorList>
            <person name="Guo J."/>
            <person name="Sun J."/>
        </authorList>
    </citation>
    <scope>NUCLEOTIDE SEQUENCE [LARGE SCALE GENOMIC DNA]</scope>
    <source>
        <strain evidence="3 4">GUO666</strain>
    </source>
</reference>
<feature type="compositionally biased region" description="Basic and acidic residues" evidence="2">
    <location>
        <begin position="94"/>
        <end position="105"/>
    </location>
</feature>
<dbReference type="AlphaFoldDB" id="A0A3S0CKP1"/>
<name>A0A3S0CKP1_9FLAO</name>
<feature type="compositionally biased region" description="Basic residues" evidence="2">
    <location>
        <begin position="68"/>
        <end position="79"/>
    </location>
</feature>
<accession>A0A3S0CKP1</accession>
<dbReference type="Proteomes" id="UP000267585">
    <property type="component" value="Unassembled WGS sequence"/>
</dbReference>
<gene>
    <name evidence="3" type="ORF">EHW67_10975</name>
</gene>
<keyword evidence="4" id="KW-1185">Reference proteome</keyword>
<dbReference type="EMBL" id="RQPJ01000005">
    <property type="protein sequence ID" value="RTE53525.1"/>
    <property type="molecule type" value="Genomic_DNA"/>
</dbReference>
<feature type="coiled-coil region" evidence="1">
    <location>
        <begin position="14"/>
        <end position="63"/>
    </location>
</feature>
<dbReference type="OrthoDB" id="965484at2"/>
<protein>
    <submittedName>
        <fullName evidence="3">Uncharacterized protein</fullName>
    </submittedName>
</protein>
<feature type="region of interest" description="Disordered" evidence="2">
    <location>
        <begin position="68"/>
        <end position="105"/>
    </location>
</feature>